<feature type="compositionally biased region" description="Low complexity" evidence="1">
    <location>
        <begin position="104"/>
        <end position="118"/>
    </location>
</feature>
<feature type="compositionally biased region" description="Low complexity" evidence="1">
    <location>
        <begin position="73"/>
        <end position="96"/>
    </location>
</feature>
<dbReference type="AlphaFoldDB" id="A0A0C9UYF4"/>
<reference evidence="2 3" key="1">
    <citation type="submission" date="2014-06" db="EMBL/GenBank/DDBJ databases">
        <title>Evolutionary Origins and Diversification of the Mycorrhizal Mutualists.</title>
        <authorList>
            <consortium name="DOE Joint Genome Institute"/>
            <consortium name="Mycorrhizal Genomics Consortium"/>
            <person name="Kohler A."/>
            <person name="Kuo A."/>
            <person name="Nagy L.G."/>
            <person name="Floudas D."/>
            <person name="Copeland A."/>
            <person name="Barry K.W."/>
            <person name="Cichocki N."/>
            <person name="Veneault-Fourrey C."/>
            <person name="LaButti K."/>
            <person name="Lindquist E.A."/>
            <person name="Lipzen A."/>
            <person name="Lundell T."/>
            <person name="Morin E."/>
            <person name="Murat C."/>
            <person name="Riley R."/>
            <person name="Ohm R."/>
            <person name="Sun H."/>
            <person name="Tunlid A."/>
            <person name="Henrissat B."/>
            <person name="Grigoriev I.V."/>
            <person name="Hibbett D.S."/>
            <person name="Martin F."/>
        </authorList>
    </citation>
    <scope>NUCLEOTIDE SEQUENCE [LARGE SCALE GENOMIC DNA]</scope>
    <source>
        <strain evidence="2 3">SS14</strain>
    </source>
</reference>
<proteinExistence type="predicted"/>
<dbReference type="Proteomes" id="UP000054279">
    <property type="component" value="Unassembled WGS sequence"/>
</dbReference>
<gene>
    <name evidence="2" type="ORF">M422DRAFT_52084</name>
</gene>
<feature type="region of interest" description="Disordered" evidence="1">
    <location>
        <begin position="1"/>
        <end position="24"/>
    </location>
</feature>
<evidence type="ECO:0000256" key="1">
    <source>
        <dbReference type="SAM" id="MobiDB-lite"/>
    </source>
</evidence>
<sequence length="140" mass="15135">MSRSSQSHTSYAKPASSQHRMPAAYPPKYYAPAMTYRPLPAEQPVSRAYSPYYGHASSSQSRTPHGYYDTYLSSPSSYASESRSGYAHSTRSSLSPSPSPSPAPSYASGRSSPRSTSPMYPPVTSPHLAPPRGYVPLPDV</sequence>
<evidence type="ECO:0000313" key="3">
    <source>
        <dbReference type="Proteomes" id="UP000054279"/>
    </source>
</evidence>
<feature type="compositionally biased region" description="Polar residues" evidence="1">
    <location>
        <begin position="1"/>
        <end position="19"/>
    </location>
</feature>
<dbReference type="HOGENOM" id="CLU_1836413_0_0_1"/>
<keyword evidence="3" id="KW-1185">Reference proteome</keyword>
<protein>
    <submittedName>
        <fullName evidence="2">Uncharacterized protein</fullName>
    </submittedName>
</protein>
<dbReference type="EMBL" id="KN837201">
    <property type="protein sequence ID" value="KIJ34327.1"/>
    <property type="molecule type" value="Genomic_DNA"/>
</dbReference>
<organism evidence="2 3">
    <name type="scientific">Sphaerobolus stellatus (strain SS14)</name>
    <dbReference type="NCBI Taxonomy" id="990650"/>
    <lineage>
        <taxon>Eukaryota</taxon>
        <taxon>Fungi</taxon>
        <taxon>Dikarya</taxon>
        <taxon>Basidiomycota</taxon>
        <taxon>Agaricomycotina</taxon>
        <taxon>Agaricomycetes</taxon>
        <taxon>Phallomycetidae</taxon>
        <taxon>Geastrales</taxon>
        <taxon>Sphaerobolaceae</taxon>
        <taxon>Sphaerobolus</taxon>
    </lineage>
</organism>
<name>A0A0C9UYF4_SPHS4</name>
<accession>A0A0C9UYF4</accession>
<feature type="region of interest" description="Disordered" evidence="1">
    <location>
        <begin position="49"/>
        <end position="140"/>
    </location>
</feature>
<evidence type="ECO:0000313" key="2">
    <source>
        <dbReference type="EMBL" id="KIJ34327.1"/>
    </source>
</evidence>